<dbReference type="InParanoid" id="G4YXJ8"/>
<proteinExistence type="predicted"/>
<gene>
    <name evidence="2" type="ORF">PHYSODRAFT_296123</name>
</gene>
<name>G4YXJ8_PHYSP</name>
<dbReference type="Proteomes" id="UP000002640">
    <property type="component" value="Unassembled WGS sequence"/>
</dbReference>
<feature type="region of interest" description="Disordered" evidence="1">
    <location>
        <begin position="1"/>
        <end position="26"/>
    </location>
</feature>
<keyword evidence="3" id="KW-1185">Reference proteome</keyword>
<organism evidence="2 3">
    <name type="scientific">Phytophthora sojae (strain P6497)</name>
    <name type="common">Soybean stem and root rot agent</name>
    <name type="synonym">Phytophthora megasperma f. sp. glycines</name>
    <dbReference type="NCBI Taxonomy" id="1094619"/>
    <lineage>
        <taxon>Eukaryota</taxon>
        <taxon>Sar</taxon>
        <taxon>Stramenopiles</taxon>
        <taxon>Oomycota</taxon>
        <taxon>Peronosporomycetes</taxon>
        <taxon>Peronosporales</taxon>
        <taxon>Peronosporaceae</taxon>
        <taxon>Phytophthora</taxon>
    </lineage>
</organism>
<dbReference type="AlphaFoldDB" id="G4YXJ8"/>
<sequence>MRHPPGETSGSREDQGKSMAEEASLMTDGGCAAEDTLEAVEALRMTAMLNSVDISEHAWTRLARALHGSGPRLVPADAGKMLRMCLTKAATADANASDLAGDTCQAALHLAPATIGGHGSVGSALASTRWIAIVPCGLRVDMGAASHLKREQIVRYAGRRFLDKFTDLEAVEVPVLKPSRNQTEPTTKYPKANGRFIQLRADPADQDPAVLRRSRACYAMHIELTWGLLYHGLPIARLLRGEPEIELRSSIEAIDLDDEQIPELRAFDDQTLQHSVDAALQQPQLRAALRRSLSLPPRDVLVYDKSKLDGRDGVYYQALSLFSDLRKSTDPRVVEAVEASIKNIMELAQDVGCKNPIVPKDWVLCKYGISTNVLHRVSVSLLGDYKFARFQEFRGARLVEFPPTDPTGKPCTKLTAMRQAEDYLAQTTHRIGFIIRGVKDHRELCLVRKSQIVRDLATLATIPDEVISPGRWSAL</sequence>
<dbReference type="RefSeq" id="XP_009519147.1">
    <property type="nucleotide sequence ID" value="XM_009520852.1"/>
</dbReference>
<dbReference type="GeneID" id="20641336"/>
<dbReference type="EMBL" id="JH159152">
    <property type="protein sequence ID" value="EGZ23859.1"/>
    <property type="molecule type" value="Genomic_DNA"/>
</dbReference>
<protein>
    <submittedName>
        <fullName evidence="2">Uncharacterized protein</fullName>
    </submittedName>
</protein>
<evidence type="ECO:0000313" key="2">
    <source>
        <dbReference type="EMBL" id="EGZ23859.1"/>
    </source>
</evidence>
<evidence type="ECO:0000256" key="1">
    <source>
        <dbReference type="SAM" id="MobiDB-lite"/>
    </source>
</evidence>
<reference evidence="2 3" key="1">
    <citation type="journal article" date="2006" name="Science">
        <title>Phytophthora genome sequences uncover evolutionary origins and mechanisms of pathogenesis.</title>
        <authorList>
            <person name="Tyler B.M."/>
            <person name="Tripathy S."/>
            <person name="Zhang X."/>
            <person name="Dehal P."/>
            <person name="Jiang R.H."/>
            <person name="Aerts A."/>
            <person name="Arredondo F.D."/>
            <person name="Baxter L."/>
            <person name="Bensasson D."/>
            <person name="Beynon J.L."/>
            <person name="Chapman J."/>
            <person name="Damasceno C.M."/>
            <person name="Dorrance A.E."/>
            <person name="Dou D."/>
            <person name="Dickerman A.W."/>
            <person name="Dubchak I.L."/>
            <person name="Garbelotto M."/>
            <person name="Gijzen M."/>
            <person name="Gordon S.G."/>
            <person name="Govers F."/>
            <person name="Grunwald N.J."/>
            <person name="Huang W."/>
            <person name="Ivors K.L."/>
            <person name="Jones R.W."/>
            <person name="Kamoun S."/>
            <person name="Krampis K."/>
            <person name="Lamour K.H."/>
            <person name="Lee M.K."/>
            <person name="McDonald W.H."/>
            <person name="Medina M."/>
            <person name="Meijer H.J."/>
            <person name="Nordberg E.K."/>
            <person name="Maclean D.J."/>
            <person name="Ospina-Giraldo M.D."/>
            <person name="Morris P.F."/>
            <person name="Phuntumart V."/>
            <person name="Putnam N.H."/>
            <person name="Rash S."/>
            <person name="Rose J.K."/>
            <person name="Sakihama Y."/>
            <person name="Salamov A.A."/>
            <person name="Savidor A."/>
            <person name="Scheuring C.F."/>
            <person name="Smith B.M."/>
            <person name="Sobral B.W."/>
            <person name="Terry A."/>
            <person name="Torto-Alalibo T.A."/>
            <person name="Win J."/>
            <person name="Xu Z."/>
            <person name="Zhang H."/>
            <person name="Grigoriev I.V."/>
            <person name="Rokhsar D.S."/>
            <person name="Boore J.L."/>
        </authorList>
    </citation>
    <scope>NUCLEOTIDE SEQUENCE [LARGE SCALE GENOMIC DNA]</scope>
    <source>
        <strain evidence="2 3">P6497</strain>
    </source>
</reference>
<evidence type="ECO:0000313" key="3">
    <source>
        <dbReference type="Proteomes" id="UP000002640"/>
    </source>
</evidence>
<accession>G4YXJ8</accession>
<dbReference type="KEGG" id="psoj:PHYSODRAFT_296123"/>
<feature type="compositionally biased region" description="Basic and acidic residues" evidence="1">
    <location>
        <begin position="10"/>
        <end position="20"/>
    </location>
</feature>